<reference evidence="2" key="1">
    <citation type="submission" date="2020-10" db="EMBL/GenBank/DDBJ databases">
        <authorList>
            <person name="Gilroy R."/>
        </authorList>
    </citation>
    <scope>NUCLEOTIDE SEQUENCE</scope>
    <source>
        <strain evidence="2">ChiSjej1B19-3389</strain>
    </source>
</reference>
<name>A0A9D1CUP7_9FIRM</name>
<evidence type="ECO:0000256" key="1">
    <source>
        <dbReference type="SAM" id="Phobius"/>
    </source>
</evidence>
<accession>A0A9D1CUP7</accession>
<dbReference type="InterPro" id="IPR007563">
    <property type="entry name" value="DUF554"/>
</dbReference>
<gene>
    <name evidence="2" type="ORF">IAD32_03725</name>
</gene>
<keyword evidence="1" id="KW-0812">Transmembrane</keyword>
<sequence>MLGTIVNTVAVLLGGCIGLLLKKGLPQKLAEALMKALGLCTLYIGITGALEGENTLLLILSMVLGTVVGQLANLDRRINNLGRLIERKMAGPGENKTIAQGFVSACLLFCVGAMTIVGSLQSGLTGDHSMLFTKSMLDFVAAVIFASSFGIGVLFAAGFVLVYQGGITLLAQWISPFLSTWVVNEMTCAGSVIIIGLALNMLGITKLKIMNYVPAIFFPILLCPLFQWLGGLLPAFAQ</sequence>
<feature type="transmembrane region" description="Helical" evidence="1">
    <location>
        <begin position="216"/>
        <end position="237"/>
    </location>
</feature>
<feature type="transmembrane region" description="Helical" evidence="1">
    <location>
        <begin position="139"/>
        <end position="162"/>
    </location>
</feature>
<proteinExistence type="predicted"/>
<keyword evidence="1" id="KW-0472">Membrane</keyword>
<dbReference type="AlphaFoldDB" id="A0A9D1CUP7"/>
<comment type="caution">
    <text evidence="2">The sequence shown here is derived from an EMBL/GenBank/DDBJ whole genome shotgun (WGS) entry which is preliminary data.</text>
</comment>
<feature type="transmembrane region" description="Helical" evidence="1">
    <location>
        <begin position="6"/>
        <end position="25"/>
    </location>
</feature>
<feature type="transmembrane region" description="Helical" evidence="1">
    <location>
        <begin position="97"/>
        <end position="119"/>
    </location>
</feature>
<dbReference type="Proteomes" id="UP000886787">
    <property type="component" value="Unassembled WGS sequence"/>
</dbReference>
<evidence type="ECO:0000313" key="2">
    <source>
        <dbReference type="EMBL" id="HIQ80374.1"/>
    </source>
</evidence>
<protein>
    <submittedName>
        <fullName evidence="2">DUF554 domain-containing protein</fullName>
    </submittedName>
</protein>
<dbReference type="PANTHER" id="PTHR36111">
    <property type="entry name" value="INNER MEMBRANE PROTEIN-RELATED"/>
    <property type="match status" value="1"/>
</dbReference>
<evidence type="ECO:0000313" key="3">
    <source>
        <dbReference type="Proteomes" id="UP000886787"/>
    </source>
</evidence>
<dbReference type="EMBL" id="DVFW01000021">
    <property type="protein sequence ID" value="HIQ80374.1"/>
    <property type="molecule type" value="Genomic_DNA"/>
</dbReference>
<dbReference type="PANTHER" id="PTHR36111:SF2">
    <property type="entry name" value="INNER MEMBRANE PROTEIN"/>
    <property type="match status" value="1"/>
</dbReference>
<feature type="transmembrane region" description="Helical" evidence="1">
    <location>
        <begin position="182"/>
        <end position="204"/>
    </location>
</feature>
<keyword evidence="1" id="KW-1133">Transmembrane helix</keyword>
<dbReference type="Pfam" id="PF04474">
    <property type="entry name" value="DUF554"/>
    <property type="match status" value="1"/>
</dbReference>
<reference evidence="2" key="2">
    <citation type="journal article" date="2021" name="PeerJ">
        <title>Extensive microbial diversity within the chicken gut microbiome revealed by metagenomics and culture.</title>
        <authorList>
            <person name="Gilroy R."/>
            <person name="Ravi A."/>
            <person name="Getino M."/>
            <person name="Pursley I."/>
            <person name="Horton D.L."/>
            <person name="Alikhan N.F."/>
            <person name="Baker D."/>
            <person name="Gharbi K."/>
            <person name="Hall N."/>
            <person name="Watson M."/>
            <person name="Adriaenssens E.M."/>
            <person name="Foster-Nyarko E."/>
            <person name="Jarju S."/>
            <person name="Secka A."/>
            <person name="Antonio M."/>
            <person name="Oren A."/>
            <person name="Chaudhuri R.R."/>
            <person name="La Ragione R."/>
            <person name="Hildebrand F."/>
            <person name="Pallen M.J."/>
        </authorList>
    </citation>
    <scope>NUCLEOTIDE SEQUENCE</scope>
    <source>
        <strain evidence="2">ChiSjej1B19-3389</strain>
    </source>
</reference>
<organism evidence="2 3">
    <name type="scientific">Candidatus Scatavimonas merdigallinarum</name>
    <dbReference type="NCBI Taxonomy" id="2840914"/>
    <lineage>
        <taxon>Bacteria</taxon>
        <taxon>Bacillati</taxon>
        <taxon>Bacillota</taxon>
        <taxon>Clostridia</taxon>
        <taxon>Eubacteriales</taxon>
        <taxon>Oscillospiraceae</taxon>
        <taxon>Oscillospiraceae incertae sedis</taxon>
        <taxon>Candidatus Scatavimonas</taxon>
    </lineage>
</organism>